<organism evidence="1 2">
    <name type="scientific">Paeniroseomonas aquatica</name>
    <dbReference type="NCBI Taxonomy" id="373043"/>
    <lineage>
        <taxon>Bacteria</taxon>
        <taxon>Pseudomonadati</taxon>
        <taxon>Pseudomonadota</taxon>
        <taxon>Alphaproteobacteria</taxon>
        <taxon>Acetobacterales</taxon>
        <taxon>Acetobacteraceae</taxon>
        <taxon>Paeniroseomonas</taxon>
    </lineage>
</organism>
<accession>A0ABT8A5X3</accession>
<evidence type="ECO:0000313" key="2">
    <source>
        <dbReference type="Proteomes" id="UP001529369"/>
    </source>
</evidence>
<dbReference type="EMBL" id="JAUFPN010000132">
    <property type="protein sequence ID" value="MDN3565114.1"/>
    <property type="molecule type" value="Genomic_DNA"/>
</dbReference>
<dbReference type="Proteomes" id="UP001529369">
    <property type="component" value="Unassembled WGS sequence"/>
</dbReference>
<name>A0ABT8A5X3_9PROT</name>
<comment type="caution">
    <text evidence="1">The sequence shown here is derived from an EMBL/GenBank/DDBJ whole genome shotgun (WGS) entry which is preliminary data.</text>
</comment>
<proteinExistence type="predicted"/>
<gene>
    <name evidence="1" type="ORF">QWZ14_12150</name>
</gene>
<sequence>TVLGEDVVLTLDNLKKQYGALGSYLHTPTLSQIDDPGAHSPVKLRKRIEACVKFLDEVLGSPVWNFTIGQFSEEKCLRCETMIRRRLHKDGKPIVAICPNRKCHAEYLVQMDGNKVAWTAYRQELPCPTDDCTATMILWKDEVKEGHKWTCESCGKAYH</sequence>
<protein>
    <submittedName>
        <fullName evidence="1">Uncharacterized protein</fullName>
    </submittedName>
</protein>
<evidence type="ECO:0000313" key="1">
    <source>
        <dbReference type="EMBL" id="MDN3565114.1"/>
    </source>
</evidence>
<feature type="non-terminal residue" evidence="1">
    <location>
        <position position="1"/>
    </location>
</feature>
<reference evidence="2" key="1">
    <citation type="journal article" date="2019" name="Int. J. Syst. Evol. Microbiol.">
        <title>The Global Catalogue of Microorganisms (GCM) 10K type strain sequencing project: providing services to taxonomists for standard genome sequencing and annotation.</title>
        <authorList>
            <consortium name="The Broad Institute Genomics Platform"/>
            <consortium name="The Broad Institute Genome Sequencing Center for Infectious Disease"/>
            <person name="Wu L."/>
            <person name="Ma J."/>
        </authorList>
    </citation>
    <scope>NUCLEOTIDE SEQUENCE [LARGE SCALE GENOMIC DNA]</scope>
    <source>
        <strain evidence="2">CECT 7131</strain>
    </source>
</reference>
<dbReference type="RefSeq" id="WP_290316935.1">
    <property type="nucleotide sequence ID" value="NZ_JAUFPN010000132.1"/>
</dbReference>
<feature type="non-terminal residue" evidence="1">
    <location>
        <position position="159"/>
    </location>
</feature>
<keyword evidence="2" id="KW-1185">Reference proteome</keyword>